<dbReference type="AlphaFoldDB" id="A0A081RB25"/>
<proteinExistence type="predicted"/>
<evidence type="ECO:0000313" key="2">
    <source>
        <dbReference type="Proteomes" id="UP000028411"/>
    </source>
</evidence>
<organism evidence="1 2">
    <name type="scientific">Sphingobium chlorophenolicum</name>
    <dbReference type="NCBI Taxonomy" id="46429"/>
    <lineage>
        <taxon>Bacteria</taxon>
        <taxon>Pseudomonadati</taxon>
        <taxon>Pseudomonadota</taxon>
        <taxon>Alphaproteobacteria</taxon>
        <taxon>Sphingomonadales</taxon>
        <taxon>Sphingomonadaceae</taxon>
        <taxon>Sphingobium</taxon>
    </lineage>
</organism>
<comment type="caution">
    <text evidence="1">The sequence shown here is derived from an EMBL/GenBank/DDBJ whole genome shotgun (WGS) entry which is preliminary data.</text>
</comment>
<sequence>MLVALGGIFGRHPFAGMLPHVAQRRGEGDVAARRLRIGRDIAHLVEEKLASVKGKARIGLMPEIGVILGVGYHRDSELPLPGMRRILRRTHKGRQQEQDFLHRHCFRLHEIISVPPGEIAGGTGMS</sequence>
<gene>
    <name evidence="1" type="ORF">BV95_03292</name>
</gene>
<evidence type="ECO:0000313" key="1">
    <source>
        <dbReference type="EMBL" id="KEQ52398.1"/>
    </source>
</evidence>
<protein>
    <submittedName>
        <fullName evidence="1">Uncharacterized protein</fullName>
    </submittedName>
</protein>
<dbReference type="EMBL" id="JFHR01000043">
    <property type="protein sequence ID" value="KEQ52398.1"/>
    <property type="molecule type" value="Genomic_DNA"/>
</dbReference>
<name>A0A081RB25_SPHCR</name>
<accession>A0A081RB25</accession>
<dbReference type="Proteomes" id="UP000028411">
    <property type="component" value="Unassembled WGS sequence"/>
</dbReference>
<reference evidence="1 2" key="1">
    <citation type="submission" date="2014-02" db="EMBL/GenBank/DDBJ databases">
        <title>Whole genome sequence of Sphingobium chlorophenolicum NBRC 16172.</title>
        <authorList>
            <person name="Gan H.M."/>
            <person name="Gan H.Y."/>
            <person name="Chew T.H."/>
            <person name="Savka M.A."/>
        </authorList>
    </citation>
    <scope>NUCLEOTIDE SEQUENCE [LARGE SCALE GENOMIC DNA]</scope>
    <source>
        <strain evidence="1 2">NBRC 16172</strain>
    </source>
</reference>